<feature type="compositionally biased region" description="Polar residues" evidence="1">
    <location>
        <begin position="169"/>
        <end position="182"/>
    </location>
</feature>
<comment type="caution">
    <text evidence="2">The sequence shown here is derived from an EMBL/GenBank/DDBJ whole genome shotgun (WGS) entry which is preliminary data.</text>
</comment>
<protein>
    <submittedName>
        <fullName evidence="2">Uncharacterized protein</fullName>
    </submittedName>
</protein>
<evidence type="ECO:0000313" key="3">
    <source>
        <dbReference type="Proteomes" id="UP001201980"/>
    </source>
</evidence>
<keyword evidence="3" id="KW-1185">Reference proteome</keyword>
<organism evidence="2 3">
    <name type="scientific">Zalerion maritima</name>
    <dbReference type="NCBI Taxonomy" id="339359"/>
    <lineage>
        <taxon>Eukaryota</taxon>
        <taxon>Fungi</taxon>
        <taxon>Dikarya</taxon>
        <taxon>Ascomycota</taxon>
        <taxon>Pezizomycotina</taxon>
        <taxon>Sordariomycetes</taxon>
        <taxon>Lulworthiomycetidae</taxon>
        <taxon>Lulworthiales</taxon>
        <taxon>Lulworthiaceae</taxon>
        <taxon>Zalerion</taxon>
    </lineage>
</organism>
<proteinExistence type="predicted"/>
<dbReference type="EMBL" id="JAKWBI020000085">
    <property type="protein sequence ID" value="KAJ2903291.1"/>
    <property type="molecule type" value="Genomic_DNA"/>
</dbReference>
<evidence type="ECO:0000313" key="2">
    <source>
        <dbReference type="EMBL" id="KAJ2903291.1"/>
    </source>
</evidence>
<name>A0AAD5RTJ5_9PEZI</name>
<sequence>MLFLSAILPKDDFHALVADLVMVLPRFFLLLQQPCVAAISSAGSRTTPCPIWWLTTALPIIVKWPLRSPTPGEGIRSWADAVGPHYMLQRFEDYWRWFGYCFHDLRVALISFVGAGKLSVDSGNTFDHYAPALSSWLPLKPAGPLKKFVTDTVRHPPRPAVRRSAVPKTVSSDSVQAQTGDNTPSILNCLPTTLTPSTLTKLVTVTHSDSTKTQRMSDESND</sequence>
<evidence type="ECO:0000256" key="1">
    <source>
        <dbReference type="SAM" id="MobiDB-lite"/>
    </source>
</evidence>
<dbReference type="AlphaFoldDB" id="A0AAD5RTJ5"/>
<accession>A0AAD5RTJ5</accession>
<dbReference type="Proteomes" id="UP001201980">
    <property type="component" value="Unassembled WGS sequence"/>
</dbReference>
<gene>
    <name evidence="2" type="ORF">MKZ38_010108</name>
</gene>
<reference evidence="2" key="1">
    <citation type="submission" date="2022-07" db="EMBL/GenBank/DDBJ databases">
        <title>Draft genome sequence of Zalerion maritima ATCC 34329, a (micro)plastics degrading marine fungus.</title>
        <authorList>
            <person name="Paco A."/>
            <person name="Goncalves M.F.M."/>
            <person name="Rocha-Santos T.A.P."/>
            <person name="Alves A."/>
        </authorList>
    </citation>
    <scope>NUCLEOTIDE SEQUENCE</scope>
    <source>
        <strain evidence="2">ATCC 34329</strain>
    </source>
</reference>
<feature type="region of interest" description="Disordered" evidence="1">
    <location>
        <begin position="157"/>
        <end position="182"/>
    </location>
</feature>